<sequence length="173" mass="19165">MTELLGTRSITTTARAVLGAARICLYKFIVRSVTPAIGARSVLIKICFTNYTDSPAGSDAVYYGTCADQNCLVLDRQLSLRNDSTNSRHRHIDTCHSKASHFVLPNSINWARVYLHKSGEVFDEQEWPLIITFLTASIDKVSSGLCRLLTHWSSSRCSKRGRSNHKSCADLAG</sequence>
<protein>
    <submittedName>
        <fullName evidence="1">Uncharacterized protein</fullName>
    </submittedName>
</protein>
<evidence type="ECO:0000313" key="2">
    <source>
        <dbReference type="Proteomes" id="UP001054945"/>
    </source>
</evidence>
<proteinExistence type="predicted"/>
<organism evidence="1 2">
    <name type="scientific">Caerostris extrusa</name>
    <name type="common">Bark spider</name>
    <name type="synonym">Caerostris bankana</name>
    <dbReference type="NCBI Taxonomy" id="172846"/>
    <lineage>
        <taxon>Eukaryota</taxon>
        <taxon>Metazoa</taxon>
        <taxon>Ecdysozoa</taxon>
        <taxon>Arthropoda</taxon>
        <taxon>Chelicerata</taxon>
        <taxon>Arachnida</taxon>
        <taxon>Araneae</taxon>
        <taxon>Araneomorphae</taxon>
        <taxon>Entelegynae</taxon>
        <taxon>Araneoidea</taxon>
        <taxon>Araneidae</taxon>
        <taxon>Caerostris</taxon>
    </lineage>
</organism>
<gene>
    <name evidence="1" type="ORF">CEXT_767161</name>
</gene>
<accession>A0AAV4P286</accession>
<comment type="caution">
    <text evidence="1">The sequence shown here is derived from an EMBL/GenBank/DDBJ whole genome shotgun (WGS) entry which is preliminary data.</text>
</comment>
<dbReference type="Proteomes" id="UP001054945">
    <property type="component" value="Unassembled WGS sequence"/>
</dbReference>
<dbReference type="EMBL" id="BPLR01021577">
    <property type="protein sequence ID" value="GIX91357.1"/>
    <property type="molecule type" value="Genomic_DNA"/>
</dbReference>
<evidence type="ECO:0000313" key="1">
    <source>
        <dbReference type="EMBL" id="GIX91357.1"/>
    </source>
</evidence>
<reference evidence="1 2" key="1">
    <citation type="submission" date="2021-06" db="EMBL/GenBank/DDBJ databases">
        <title>Caerostris extrusa draft genome.</title>
        <authorList>
            <person name="Kono N."/>
            <person name="Arakawa K."/>
        </authorList>
    </citation>
    <scope>NUCLEOTIDE SEQUENCE [LARGE SCALE GENOMIC DNA]</scope>
</reference>
<dbReference type="AlphaFoldDB" id="A0AAV4P286"/>
<keyword evidence="2" id="KW-1185">Reference proteome</keyword>
<name>A0AAV4P286_CAEEX</name>